<accession>A0ABY7JT44</accession>
<dbReference type="InterPro" id="IPR051319">
    <property type="entry name" value="Oligoribo/pAp-PDE_c-di-AMP_PDE"/>
</dbReference>
<dbReference type="PANTHER" id="PTHR47618">
    <property type="entry name" value="BIFUNCTIONAL OLIGORIBONUCLEASE AND PAP PHOSPHATASE NRNA"/>
    <property type="match status" value="1"/>
</dbReference>
<evidence type="ECO:0000259" key="1">
    <source>
        <dbReference type="Pfam" id="PF01368"/>
    </source>
</evidence>
<dbReference type="PANTHER" id="PTHR47618:SF1">
    <property type="entry name" value="BIFUNCTIONAL OLIGORIBONUCLEASE AND PAP PHOSPHATASE NRNA"/>
    <property type="match status" value="1"/>
</dbReference>
<keyword evidence="4" id="KW-1185">Reference proteome</keyword>
<protein>
    <submittedName>
        <fullName evidence="3">Bifunctional oligoribonuclease/PAP phosphatase NrnA</fullName>
    </submittedName>
</protein>
<dbReference type="Pfam" id="PF02272">
    <property type="entry name" value="DHHA1"/>
    <property type="match status" value="1"/>
</dbReference>
<dbReference type="InterPro" id="IPR038763">
    <property type="entry name" value="DHH_sf"/>
</dbReference>
<organism evidence="3 4">
    <name type="scientific">Peptostreptococcus equinus</name>
    <dbReference type="NCBI Taxonomy" id="3003601"/>
    <lineage>
        <taxon>Bacteria</taxon>
        <taxon>Bacillati</taxon>
        <taxon>Bacillota</taxon>
        <taxon>Clostridia</taxon>
        <taxon>Peptostreptococcales</taxon>
        <taxon>Peptostreptococcaceae</taxon>
        <taxon>Peptostreptococcus</taxon>
    </lineage>
</organism>
<dbReference type="EMBL" id="CP114052">
    <property type="protein sequence ID" value="WAW15644.1"/>
    <property type="molecule type" value="Genomic_DNA"/>
</dbReference>
<dbReference type="Gene3D" id="3.10.310.30">
    <property type="match status" value="1"/>
</dbReference>
<dbReference type="Gene3D" id="3.90.1640.10">
    <property type="entry name" value="inorganic pyrophosphatase (n-terminal core)"/>
    <property type="match status" value="1"/>
</dbReference>
<evidence type="ECO:0000259" key="2">
    <source>
        <dbReference type="Pfam" id="PF02272"/>
    </source>
</evidence>
<feature type="domain" description="DDH" evidence="1">
    <location>
        <begin position="21"/>
        <end position="164"/>
    </location>
</feature>
<dbReference type="InterPro" id="IPR001667">
    <property type="entry name" value="DDH_dom"/>
</dbReference>
<dbReference type="SUPFAM" id="SSF64182">
    <property type="entry name" value="DHH phosphoesterases"/>
    <property type="match status" value="1"/>
</dbReference>
<reference evidence="3" key="1">
    <citation type="submission" date="2022-12" db="EMBL/GenBank/DDBJ databases">
        <title>Peptostreptococcus.</title>
        <authorList>
            <person name="Lee S.H."/>
        </authorList>
    </citation>
    <scope>NUCLEOTIDE SEQUENCE</scope>
    <source>
        <strain evidence="3">CBA3647</strain>
    </source>
</reference>
<dbReference type="Proteomes" id="UP001164187">
    <property type="component" value="Chromosome"/>
</dbReference>
<name>A0ABY7JT44_9FIRM</name>
<dbReference type="InterPro" id="IPR003156">
    <property type="entry name" value="DHHA1_dom"/>
</dbReference>
<dbReference type="RefSeq" id="WP_269312320.1">
    <property type="nucleotide sequence ID" value="NZ_CP114052.1"/>
</dbReference>
<sequence length="327" mass="37143">MKFFIEVIDEILDYLVKEDNFMVSSHVNPDGDNIGSSLAMYRFLQKIDKNVEYVLDDEYPSSLEFLRDDSKLVSNKSEIKNYTLIALDSGDYNRICVDENILKNANKIICIDHHHTNSEYADLAYVDVNESSTCQMVFNILTRFDERFGEDIICEKIATPLYTGLVTDTGNFQYSNADASSLIMASNLLDRGAKKEEIIENVFQKNSISYYRILGHVLNNMELVDNKIAVGTVYNKDLEDYDIKYDDIDSITPYTRDIDGVELGIFVKEKEPGVVKLSFRSKSYVDCTQLSRVFGGGGHIRAAGATVLDKTVEQVKELVIKEARKFI</sequence>
<evidence type="ECO:0000313" key="4">
    <source>
        <dbReference type="Proteomes" id="UP001164187"/>
    </source>
</evidence>
<gene>
    <name evidence="3" type="ORF">O0R46_04135</name>
</gene>
<proteinExistence type="predicted"/>
<feature type="domain" description="DHHA1" evidence="2">
    <location>
        <begin position="228"/>
        <end position="325"/>
    </location>
</feature>
<evidence type="ECO:0000313" key="3">
    <source>
        <dbReference type="EMBL" id="WAW15644.1"/>
    </source>
</evidence>
<dbReference type="Pfam" id="PF01368">
    <property type="entry name" value="DHH"/>
    <property type="match status" value="1"/>
</dbReference>